<feature type="domain" description="ERCC4" evidence="17">
    <location>
        <begin position="336"/>
        <end position="433"/>
    </location>
</feature>
<keyword evidence="19" id="KW-1185">Reference proteome</keyword>
<dbReference type="Pfam" id="PF14716">
    <property type="entry name" value="HHH_8"/>
    <property type="match status" value="1"/>
</dbReference>
<keyword evidence="7 15" id="KW-0255">Endonuclease</keyword>
<comment type="subcellular location">
    <subcellularLocation>
        <location evidence="2 15">Nucleus</location>
    </subcellularLocation>
</comment>
<dbReference type="InterPro" id="IPR033309">
    <property type="entry name" value="Mus81"/>
</dbReference>
<dbReference type="GO" id="GO:0048257">
    <property type="term" value="F:3'-flap endonuclease activity"/>
    <property type="evidence" value="ECO:0007669"/>
    <property type="project" value="TreeGrafter"/>
</dbReference>
<comment type="similarity">
    <text evidence="3 15">Belongs to the XPF family.</text>
</comment>
<evidence type="ECO:0000256" key="2">
    <source>
        <dbReference type="ARBA" id="ARBA00004123"/>
    </source>
</evidence>
<evidence type="ECO:0000313" key="18">
    <source>
        <dbReference type="EMBL" id="SCU94991.1"/>
    </source>
</evidence>
<proteinExistence type="inferred from homology"/>
<dbReference type="Proteomes" id="UP000191144">
    <property type="component" value="Chromosome F"/>
</dbReference>
<dbReference type="GO" id="GO:0046872">
    <property type="term" value="F:metal ion binding"/>
    <property type="evidence" value="ECO:0007669"/>
    <property type="project" value="UniProtKB-UniRule"/>
</dbReference>
<evidence type="ECO:0000256" key="1">
    <source>
        <dbReference type="ARBA" id="ARBA00001946"/>
    </source>
</evidence>
<dbReference type="InterPro" id="IPR036388">
    <property type="entry name" value="WH-like_DNA-bd_sf"/>
</dbReference>
<dbReference type="GO" id="GO:0008821">
    <property type="term" value="F:crossover junction DNA endonuclease activity"/>
    <property type="evidence" value="ECO:0007669"/>
    <property type="project" value="UniProtKB-UniRule"/>
</dbReference>
<dbReference type="InterPro" id="IPR006166">
    <property type="entry name" value="ERCC4_domain"/>
</dbReference>
<comment type="subunit">
    <text evidence="15">Interacts with EME1.</text>
</comment>
<evidence type="ECO:0000256" key="12">
    <source>
        <dbReference type="ARBA" id="ARBA00023204"/>
    </source>
</evidence>
<evidence type="ECO:0000256" key="16">
    <source>
        <dbReference type="SAM" id="MobiDB-lite"/>
    </source>
</evidence>
<keyword evidence="12 15" id="KW-0234">DNA repair</keyword>
<evidence type="ECO:0000256" key="4">
    <source>
        <dbReference type="ARBA" id="ARBA00017114"/>
    </source>
</evidence>
<dbReference type="GO" id="GO:0006308">
    <property type="term" value="P:DNA catabolic process"/>
    <property type="evidence" value="ECO:0007669"/>
    <property type="project" value="UniProtKB-UniRule"/>
</dbReference>
<evidence type="ECO:0000256" key="13">
    <source>
        <dbReference type="ARBA" id="ARBA00023242"/>
    </source>
</evidence>
<dbReference type="PANTHER" id="PTHR13451:SF0">
    <property type="entry name" value="CROSSOVER JUNCTION ENDONUCLEASE MUS81"/>
    <property type="match status" value="1"/>
</dbReference>
<evidence type="ECO:0000256" key="14">
    <source>
        <dbReference type="ARBA" id="ARBA00023254"/>
    </source>
</evidence>
<dbReference type="Gene3D" id="1.10.10.10">
    <property type="entry name" value="Winged helix-like DNA-binding domain superfamily/Winged helix DNA-binding domain"/>
    <property type="match status" value="1"/>
</dbReference>
<dbReference type="CDD" id="cd20074">
    <property type="entry name" value="XPF_nuclease_Mus81"/>
    <property type="match status" value="1"/>
</dbReference>
<comment type="cofactor">
    <cofactor evidence="1 15">
        <name>Mg(2+)</name>
        <dbReference type="ChEBI" id="CHEBI:18420"/>
    </cofactor>
</comment>
<dbReference type="InterPro" id="IPR027421">
    <property type="entry name" value="DNA_pol_lamdba_lyase_dom_sf"/>
</dbReference>
<protein>
    <recommendedName>
        <fullName evidence="4 15">Crossover junction endonuclease MUS81</fullName>
        <ecNumber evidence="15">3.1.22.-</ecNumber>
    </recommendedName>
</protein>
<keyword evidence="6 15" id="KW-0479">Metal-binding</keyword>
<keyword evidence="10 15" id="KW-0460">Magnesium</keyword>
<name>A0A1G4JVJ4_9SACH</name>
<evidence type="ECO:0000256" key="8">
    <source>
        <dbReference type="ARBA" id="ARBA00022763"/>
    </source>
</evidence>
<accession>A0A1G4JVJ4</accession>
<dbReference type="SUPFAM" id="SSF52980">
    <property type="entry name" value="Restriction endonuclease-like"/>
    <property type="match status" value="1"/>
</dbReference>
<evidence type="ECO:0000256" key="3">
    <source>
        <dbReference type="ARBA" id="ARBA00010015"/>
    </source>
</evidence>
<keyword evidence="9 15" id="KW-0378">Hydrolase</keyword>
<dbReference type="Gene3D" id="1.10.150.670">
    <property type="entry name" value="Crossover junction endonuclease EME1, DNA-binding domain"/>
    <property type="match status" value="1"/>
</dbReference>
<dbReference type="Gene3D" id="3.40.50.10130">
    <property type="match status" value="1"/>
</dbReference>
<dbReference type="GO" id="GO:0000727">
    <property type="term" value="P:double-strand break repair via break-induced replication"/>
    <property type="evidence" value="ECO:0007669"/>
    <property type="project" value="UniProtKB-UniRule"/>
</dbReference>
<dbReference type="InterPro" id="IPR042530">
    <property type="entry name" value="EME1/EME2_C"/>
</dbReference>
<dbReference type="SMART" id="SM00891">
    <property type="entry name" value="ERCC4"/>
    <property type="match status" value="1"/>
</dbReference>
<evidence type="ECO:0000256" key="15">
    <source>
        <dbReference type="RuleBase" id="RU369042"/>
    </source>
</evidence>
<keyword evidence="5 15" id="KW-0540">Nuclease</keyword>
<dbReference type="InterPro" id="IPR011335">
    <property type="entry name" value="Restrct_endonuc-II-like"/>
</dbReference>
<dbReference type="PANTHER" id="PTHR13451">
    <property type="entry name" value="CLASS II CROSSOVER JUNCTION ENDONUCLEASE MUS81"/>
    <property type="match status" value="1"/>
</dbReference>
<dbReference type="FunFam" id="3.40.50.10130:FF:000011">
    <property type="entry name" value="Crossover junction endonuclease MUS81"/>
    <property type="match status" value="1"/>
</dbReference>
<dbReference type="InterPro" id="IPR047417">
    <property type="entry name" value="WHD_MUS81"/>
</dbReference>
<dbReference type="Pfam" id="PF21136">
    <property type="entry name" value="WHD_MUS81"/>
    <property type="match status" value="1"/>
</dbReference>
<dbReference type="Pfam" id="PF02732">
    <property type="entry name" value="ERCC4"/>
    <property type="match status" value="1"/>
</dbReference>
<evidence type="ECO:0000313" key="19">
    <source>
        <dbReference type="Proteomes" id="UP000191144"/>
    </source>
</evidence>
<evidence type="ECO:0000256" key="11">
    <source>
        <dbReference type="ARBA" id="ARBA00023172"/>
    </source>
</evidence>
<reference evidence="19" key="1">
    <citation type="submission" date="2016-03" db="EMBL/GenBank/DDBJ databases">
        <authorList>
            <person name="Devillers Hugo."/>
        </authorList>
    </citation>
    <scope>NUCLEOTIDE SEQUENCE [LARGE SCALE GENOMIC DNA]</scope>
</reference>
<dbReference type="EMBL" id="LT598477">
    <property type="protein sequence ID" value="SCU94991.1"/>
    <property type="molecule type" value="Genomic_DNA"/>
</dbReference>
<feature type="region of interest" description="Disordered" evidence="16">
    <location>
        <begin position="101"/>
        <end position="122"/>
    </location>
</feature>
<dbReference type="GO" id="GO:0000712">
    <property type="term" value="P:resolution of meiotic recombination intermediates"/>
    <property type="evidence" value="ECO:0007669"/>
    <property type="project" value="UniProtKB-ARBA"/>
</dbReference>
<keyword evidence="11 15" id="KW-0233">DNA recombination</keyword>
<keyword evidence="14" id="KW-0469">Meiosis</keyword>
<dbReference type="Gene3D" id="1.10.150.110">
    <property type="entry name" value="DNA polymerase beta, N-terminal domain-like"/>
    <property type="match status" value="1"/>
</dbReference>
<keyword evidence="13 15" id="KW-0539">Nucleus</keyword>
<dbReference type="OrthoDB" id="5963188at2759"/>
<dbReference type="GO" id="GO:0031573">
    <property type="term" value="P:mitotic intra-S DNA damage checkpoint signaling"/>
    <property type="evidence" value="ECO:0007669"/>
    <property type="project" value="TreeGrafter"/>
</dbReference>
<dbReference type="GO" id="GO:0048476">
    <property type="term" value="C:Holliday junction resolvase complex"/>
    <property type="evidence" value="ECO:0007669"/>
    <property type="project" value="UniProtKB-UniRule"/>
</dbReference>
<comment type="function">
    <text evidence="15">Interacts with EME1 to form a DNA structure-specific endonuclease with substrate preference for branched DNA structures with a 5'-end at the branch nick. Typical substrates include 3'-flap structures, D-loops, replication forks and nicked Holliday junctions. May be required in mitosis for the processing of stalled or collapsed replication fork intermediates. May be required in meiosis for the repair of meiosis-specific double strand breaks subsequent to single-end invasion (SEI).</text>
</comment>
<evidence type="ECO:0000256" key="9">
    <source>
        <dbReference type="ARBA" id="ARBA00022801"/>
    </source>
</evidence>
<dbReference type="GO" id="GO:0005634">
    <property type="term" value="C:nucleus"/>
    <property type="evidence" value="ECO:0007669"/>
    <property type="project" value="UniProtKB-SubCell"/>
</dbReference>
<gene>
    <name evidence="18" type="ORF">LAME_0F10242G</name>
</gene>
<evidence type="ECO:0000259" key="17">
    <source>
        <dbReference type="SMART" id="SM00891"/>
    </source>
</evidence>
<dbReference type="InterPro" id="IPR047416">
    <property type="entry name" value="XPF_nuclease_Mus81"/>
</dbReference>
<keyword evidence="8 15" id="KW-0227">DNA damage</keyword>
<sequence length="617" mass="70499">MSLPEDLKPWYIEWLELETVKAAQKNEKLGAVYAKALENLKSHDLALVHPNQLLSVKGIGNRIKNVLRDRLHAHCKETGFELPSDPSLQVANVENRQRTKIRSLQNNDPDDERPKKKRKYVPKRRSGAYAILLALLENNSPRSGSSKNEVVALASKYCDHSFTSNPTSRDFHSAWSAIKTLLARELVYEEGRPKRYVLTQEGEEMAHSLKRTDQVEFEDEAAYQTRLSTQKEGSPREIANEISDASVNYSALMEATASPDPNVPVIPRQDNFEHQFGNDLAYMTHSLTGSVSAAHTTGQYSKSGSASPSRVRDNIVRARWNGISYELWDPGTYDIVLIIDHREVKSRKDREFFSTQLQDKGVSVDTRQLSLSDMLWVARNKSTKRECVLNFILERKRLDDFAMSIMDNRFLEQKNRLKKTGCKNIYYLVEDTVSDTAIRMADAIKTAVWMTVIYNGFHVKRTKNSNSTVAWLKGMTQVIESHYFKKALLVMSPRDLKNQEDYFTTLRSFQQQFERTEALECCQRFDCFQEIMDKRSLMTVKELYLRTLLTNKGVSLEKALSIQAKFPTLKSLLLAYRACDSEVSGKSLISNALKDEPGTRKIGKALSESLWCTFGKR</sequence>
<evidence type="ECO:0000256" key="5">
    <source>
        <dbReference type="ARBA" id="ARBA00022722"/>
    </source>
</evidence>
<dbReference type="EC" id="3.1.22.-" evidence="15"/>
<dbReference type="FunFam" id="1.10.10.10:FF:000307">
    <property type="entry name" value="Crossover junction endonuclease MUS81"/>
    <property type="match status" value="1"/>
</dbReference>
<evidence type="ECO:0000256" key="6">
    <source>
        <dbReference type="ARBA" id="ARBA00022723"/>
    </source>
</evidence>
<dbReference type="AlphaFoldDB" id="A0A1G4JVJ4"/>
<dbReference type="SUPFAM" id="SSF47802">
    <property type="entry name" value="DNA polymerase beta, N-terminal domain-like"/>
    <property type="match status" value="1"/>
</dbReference>
<dbReference type="CDD" id="cd21036">
    <property type="entry name" value="WH_MUS81"/>
    <property type="match status" value="1"/>
</dbReference>
<evidence type="ECO:0000256" key="7">
    <source>
        <dbReference type="ARBA" id="ARBA00022759"/>
    </source>
</evidence>
<dbReference type="InterPro" id="IPR010996">
    <property type="entry name" value="HHH_MUS81"/>
</dbReference>
<dbReference type="GO" id="GO:0003677">
    <property type="term" value="F:DNA binding"/>
    <property type="evidence" value="ECO:0007669"/>
    <property type="project" value="UniProtKB-UniRule"/>
</dbReference>
<evidence type="ECO:0000256" key="10">
    <source>
        <dbReference type="ARBA" id="ARBA00022842"/>
    </source>
</evidence>
<organism evidence="18 19">
    <name type="scientific">Lachancea meyersii CBS 8951</name>
    <dbReference type="NCBI Taxonomy" id="1266667"/>
    <lineage>
        <taxon>Eukaryota</taxon>
        <taxon>Fungi</taxon>
        <taxon>Dikarya</taxon>
        <taxon>Ascomycota</taxon>
        <taxon>Saccharomycotina</taxon>
        <taxon>Saccharomycetes</taxon>
        <taxon>Saccharomycetales</taxon>
        <taxon>Saccharomycetaceae</taxon>
        <taxon>Lachancea</taxon>
    </lineage>
</organism>